<evidence type="ECO:0000313" key="3">
    <source>
        <dbReference type="Proteomes" id="UP000465785"/>
    </source>
</evidence>
<dbReference type="Proteomes" id="UP000465785">
    <property type="component" value="Chromosome"/>
</dbReference>
<dbReference type="AlphaFoldDB" id="A0A9W4FEM0"/>
<gene>
    <name evidence="2" type="ORF">MGALJ_19160</name>
</gene>
<dbReference type="KEGG" id="mgau:MGALJ_19160"/>
<evidence type="ECO:0000313" key="2">
    <source>
        <dbReference type="EMBL" id="BBY92247.1"/>
    </source>
</evidence>
<keyword evidence="3" id="KW-1185">Reference proteome</keyword>
<dbReference type="EMBL" id="AP022601">
    <property type="protein sequence ID" value="BBY92247.1"/>
    <property type="molecule type" value="Genomic_DNA"/>
</dbReference>
<proteinExistence type="predicted"/>
<feature type="compositionally biased region" description="Pro residues" evidence="1">
    <location>
        <begin position="25"/>
        <end position="43"/>
    </location>
</feature>
<feature type="region of interest" description="Disordered" evidence="1">
    <location>
        <begin position="75"/>
        <end position="99"/>
    </location>
</feature>
<feature type="compositionally biased region" description="Basic and acidic residues" evidence="1">
    <location>
        <begin position="1"/>
        <end position="13"/>
    </location>
</feature>
<sequence>MDRMPDEPAREPEVIVDPVIEPTVEPDPAPAATPATSTPPAPAEPEDTGYTAGGVPTFDSVREKIETRYGTAIGAAELDAETPEGRTVEEQYEARQRAAAERLAQIRESMRKPESQ</sequence>
<name>A0A9W4FEM0_9MYCO</name>
<feature type="region of interest" description="Disordered" evidence="1">
    <location>
        <begin position="1"/>
        <end position="58"/>
    </location>
</feature>
<evidence type="ECO:0000256" key="1">
    <source>
        <dbReference type="SAM" id="MobiDB-lite"/>
    </source>
</evidence>
<evidence type="ECO:0008006" key="4">
    <source>
        <dbReference type="Google" id="ProtNLM"/>
    </source>
</evidence>
<reference evidence="2 3" key="1">
    <citation type="journal article" date="2019" name="Emerg. Microbes Infect.">
        <title>Comprehensive subspecies identification of 175 nontuberculous mycobacteria species based on 7547 genomic profiles.</title>
        <authorList>
            <person name="Matsumoto Y."/>
            <person name="Kinjo T."/>
            <person name="Motooka D."/>
            <person name="Nabeya D."/>
            <person name="Jung N."/>
            <person name="Uechi K."/>
            <person name="Horii T."/>
            <person name="Iida T."/>
            <person name="Fujita J."/>
            <person name="Nakamura S."/>
        </authorList>
    </citation>
    <scope>NUCLEOTIDE SEQUENCE [LARGE SCALE GENOMIC DNA]</scope>
    <source>
        <strain evidence="2 3">JCM 6399</strain>
    </source>
</reference>
<feature type="compositionally biased region" description="Basic and acidic residues" evidence="1">
    <location>
        <begin position="83"/>
        <end position="99"/>
    </location>
</feature>
<protein>
    <recommendedName>
        <fullName evidence="4">35 kDa protein</fullName>
    </recommendedName>
</protein>
<accession>A0A9W4FEM0</accession>
<organism evidence="2 3">
    <name type="scientific">Mycobacterium gallinarum</name>
    <dbReference type="NCBI Taxonomy" id="39689"/>
    <lineage>
        <taxon>Bacteria</taxon>
        <taxon>Bacillati</taxon>
        <taxon>Actinomycetota</taxon>
        <taxon>Actinomycetes</taxon>
        <taxon>Mycobacteriales</taxon>
        <taxon>Mycobacteriaceae</taxon>
        <taxon>Mycobacterium</taxon>
    </lineage>
</organism>